<dbReference type="CDD" id="cd05828">
    <property type="entry name" value="Sortase_D_1"/>
    <property type="match status" value="1"/>
</dbReference>
<dbReference type="Pfam" id="PF04203">
    <property type="entry name" value="Sortase"/>
    <property type="match status" value="1"/>
</dbReference>
<dbReference type="EMBL" id="UOFC01000149">
    <property type="protein sequence ID" value="VAW47489.1"/>
    <property type="molecule type" value="Genomic_DNA"/>
</dbReference>
<reference evidence="2" key="1">
    <citation type="submission" date="2018-06" db="EMBL/GenBank/DDBJ databases">
        <authorList>
            <person name="Zhirakovskaya E."/>
        </authorList>
    </citation>
    <scope>NUCLEOTIDE SEQUENCE</scope>
</reference>
<dbReference type="NCBIfam" id="TIGR01076">
    <property type="entry name" value="sortase_fam"/>
    <property type="match status" value="1"/>
</dbReference>
<evidence type="ECO:0000313" key="2">
    <source>
        <dbReference type="EMBL" id="VAW47489.1"/>
    </source>
</evidence>
<dbReference type="Gene3D" id="2.40.260.10">
    <property type="entry name" value="Sortase"/>
    <property type="match status" value="1"/>
</dbReference>
<proteinExistence type="predicted"/>
<dbReference type="InterPro" id="IPR041999">
    <property type="entry name" value="Sortase_D_1"/>
</dbReference>
<name>A0A3B0WDP2_9ZZZZ</name>
<dbReference type="SUPFAM" id="SSF63817">
    <property type="entry name" value="Sortase"/>
    <property type="match status" value="1"/>
</dbReference>
<gene>
    <name evidence="2" type="ORF">MNBD_GAMMA03-860</name>
</gene>
<dbReference type="AlphaFoldDB" id="A0A3B0WDP2"/>
<accession>A0A3B0WDP2</accession>
<dbReference type="InterPro" id="IPR005754">
    <property type="entry name" value="Sortase"/>
</dbReference>
<evidence type="ECO:0000256" key="1">
    <source>
        <dbReference type="ARBA" id="ARBA00022801"/>
    </source>
</evidence>
<sequence length="105" mass="11823">RNLAFSITHLSSSGMPGQQKTVVLSGHQDSHFDYLQNLQIGDRILFKTIDKTTHYYVQKTAVVDSLQQKLQIQNKDELLLTTCYPFNSLTAGGSLRYMVYAIPAT</sequence>
<keyword evidence="1" id="KW-0378">Hydrolase</keyword>
<dbReference type="InterPro" id="IPR023365">
    <property type="entry name" value="Sortase_dom-sf"/>
</dbReference>
<dbReference type="GO" id="GO:0016787">
    <property type="term" value="F:hydrolase activity"/>
    <property type="evidence" value="ECO:0007669"/>
    <property type="project" value="UniProtKB-KW"/>
</dbReference>
<organism evidence="2">
    <name type="scientific">hydrothermal vent metagenome</name>
    <dbReference type="NCBI Taxonomy" id="652676"/>
    <lineage>
        <taxon>unclassified sequences</taxon>
        <taxon>metagenomes</taxon>
        <taxon>ecological metagenomes</taxon>
    </lineage>
</organism>
<evidence type="ECO:0008006" key="3">
    <source>
        <dbReference type="Google" id="ProtNLM"/>
    </source>
</evidence>
<protein>
    <recommendedName>
        <fullName evidence="3">LPXTG-site transpeptidase family protein</fullName>
    </recommendedName>
</protein>
<feature type="non-terminal residue" evidence="2">
    <location>
        <position position="1"/>
    </location>
</feature>